<reference evidence="2" key="1">
    <citation type="submission" date="2010-02" db="EMBL/GenBank/DDBJ databases">
        <title>Complete sequence of Aciduliprofundum boonei T469.</title>
        <authorList>
            <consortium name="US DOE Joint Genome Institute"/>
            <person name="Lucas S."/>
            <person name="Copeland A."/>
            <person name="Lapidus A."/>
            <person name="Cheng J.-F."/>
            <person name="Bruce D."/>
            <person name="Goodwin L."/>
            <person name="Pitluck S."/>
            <person name="Saunders E."/>
            <person name="Detter J.C."/>
            <person name="Han C."/>
            <person name="Tapia R."/>
            <person name="Land M."/>
            <person name="Hauser L."/>
            <person name="Kyrpides N."/>
            <person name="Mikhailova N."/>
            <person name="Flores G."/>
            <person name="Reysenbach A.-L."/>
            <person name="Woyke T."/>
        </authorList>
    </citation>
    <scope>NUCLEOTIDE SEQUENCE</scope>
    <source>
        <strain evidence="2">T469</strain>
    </source>
</reference>
<gene>
    <name evidence="2" type="ordered locus">Aboo_1072</name>
</gene>
<keyword evidence="1" id="KW-0812">Transmembrane</keyword>
<proteinExistence type="predicted"/>
<dbReference type="OrthoDB" id="360633at2157"/>
<keyword evidence="3" id="KW-1185">Reference proteome</keyword>
<dbReference type="AlphaFoldDB" id="D3T9V2"/>
<dbReference type="GeneID" id="8828030"/>
<dbReference type="Proteomes" id="UP000001400">
    <property type="component" value="Chromosome"/>
</dbReference>
<dbReference type="HOGENOM" id="CLU_1145170_0_0_2"/>
<protein>
    <submittedName>
        <fullName evidence="2">Uncharacterized protein</fullName>
    </submittedName>
</protein>
<sequence>MKISVILLAIMLTYVGSPAHVPNFDNFTTPVIEPGKIGKFNFTIENRYVATMHNCVLHVGIYMWATEEEAKSIWRIHNKPVIEESNSVNYTLNLGDIKPKELKPVAFHIKTFSGTPDGVYFVRFSLVFNYNGTTYKMWSPGYFSKEEWNKATENHTLNLTYLSKVLGDRVDGIIPDSSFSVKSSLMWVLYILIGITAMVGIAALYAYMHEEGKVGKKEEYAYQLKGKYKYLEKRVKEKMKKR</sequence>
<name>D3T9V2_ACIB4</name>
<evidence type="ECO:0000313" key="3">
    <source>
        <dbReference type="Proteomes" id="UP000001400"/>
    </source>
</evidence>
<accession>D3T9V2</accession>
<dbReference type="KEGG" id="abi:Aboo_1072"/>
<keyword evidence="1" id="KW-0472">Membrane</keyword>
<keyword evidence="1" id="KW-1133">Transmembrane helix</keyword>
<dbReference type="EMBL" id="CP001941">
    <property type="protein sequence ID" value="ADD08881.1"/>
    <property type="molecule type" value="Genomic_DNA"/>
</dbReference>
<feature type="transmembrane region" description="Helical" evidence="1">
    <location>
        <begin position="185"/>
        <end position="207"/>
    </location>
</feature>
<evidence type="ECO:0000313" key="2">
    <source>
        <dbReference type="EMBL" id="ADD08881.1"/>
    </source>
</evidence>
<evidence type="ECO:0000256" key="1">
    <source>
        <dbReference type="SAM" id="Phobius"/>
    </source>
</evidence>
<organism evidence="2 3">
    <name type="scientific">Aciduliprofundum boonei (strain DSM 19572 / T469)</name>
    <dbReference type="NCBI Taxonomy" id="439481"/>
    <lineage>
        <taxon>Archaea</taxon>
        <taxon>Methanobacteriati</taxon>
        <taxon>Thermoplasmatota</taxon>
        <taxon>DHVE2 group</taxon>
        <taxon>Candidatus Aciduliprofundum</taxon>
    </lineage>
</organism>
<dbReference type="RefSeq" id="WP_012997321.1">
    <property type="nucleotide sequence ID" value="NC_013926.1"/>
</dbReference>